<evidence type="ECO:0000256" key="1">
    <source>
        <dbReference type="ARBA" id="ARBA00004651"/>
    </source>
</evidence>
<keyword evidence="3" id="KW-1003">Cell membrane</keyword>
<feature type="transmembrane region" description="Helical" evidence="8">
    <location>
        <begin position="77"/>
        <end position="97"/>
    </location>
</feature>
<proteinExistence type="predicted"/>
<dbReference type="EMBL" id="HBIX01030078">
    <property type="protein sequence ID" value="CAE0727323.1"/>
    <property type="molecule type" value="Transcribed_RNA"/>
</dbReference>
<feature type="transmembrane region" description="Helical" evidence="8">
    <location>
        <begin position="156"/>
        <end position="174"/>
    </location>
</feature>
<dbReference type="InterPro" id="IPR000060">
    <property type="entry name" value="BCCT_transptr"/>
</dbReference>
<gene>
    <name evidence="9" type="ORF">PAUS00366_LOCUS20083</name>
</gene>
<feature type="transmembrane region" description="Helical" evidence="8">
    <location>
        <begin position="739"/>
        <end position="755"/>
    </location>
</feature>
<feature type="transmembrane region" description="Helical" evidence="8">
    <location>
        <begin position="302"/>
        <end position="322"/>
    </location>
</feature>
<feature type="transmembrane region" description="Helical" evidence="8">
    <location>
        <begin position="614"/>
        <end position="638"/>
    </location>
</feature>
<keyword evidence="5 8" id="KW-1133">Transmembrane helix</keyword>
<evidence type="ECO:0000256" key="8">
    <source>
        <dbReference type="SAM" id="Phobius"/>
    </source>
</evidence>
<feature type="transmembrane region" description="Helical" evidence="8">
    <location>
        <begin position="396"/>
        <end position="422"/>
    </location>
</feature>
<accession>A0A7S4EP97</accession>
<comment type="subcellular location">
    <subcellularLocation>
        <location evidence="1">Cell membrane</location>
        <topology evidence="1">Multi-pass membrane protein</topology>
    </subcellularLocation>
</comment>
<evidence type="ECO:0000256" key="5">
    <source>
        <dbReference type="ARBA" id="ARBA00022989"/>
    </source>
</evidence>
<dbReference type="PANTHER" id="PTHR30047:SF7">
    <property type="entry name" value="HIGH-AFFINITY CHOLINE TRANSPORT PROTEIN"/>
    <property type="match status" value="1"/>
</dbReference>
<name>A0A7S4EP97_9STRA</name>
<keyword evidence="6 8" id="KW-0472">Membrane</keyword>
<keyword evidence="2" id="KW-0813">Transport</keyword>
<feature type="transmembrane region" description="Helical" evidence="8">
    <location>
        <begin position="117"/>
        <end position="135"/>
    </location>
</feature>
<feature type="transmembrane region" description="Helical" evidence="8">
    <location>
        <begin position="206"/>
        <end position="229"/>
    </location>
</feature>
<feature type="transmembrane region" description="Helical" evidence="8">
    <location>
        <begin position="792"/>
        <end position="810"/>
    </location>
</feature>
<evidence type="ECO:0000256" key="2">
    <source>
        <dbReference type="ARBA" id="ARBA00022448"/>
    </source>
</evidence>
<evidence type="ECO:0000313" key="9">
    <source>
        <dbReference type="EMBL" id="CAE0727323.1"/>
    </source>
</evidence>
<evidence type="ECO:0000256" key="3">
    <source>
        <dbReference type="ARBA" id="ARBA00022475"/>
    </source>
</evidence>
<protein>
    <submittedName>
        <fullName evidence="9">Uncharacterized protein</fullName>
    </submittedName>
</protein>
<feature type="transmembrane region" description="Helical" evidence="8">
    <location>
        <begin position="434"/>
        <end position="452"/>
    </location>
</feature>
<feature type="transmembrane region" description="Helical" evidence="8">
    <location>
        <begin position="698"/>
        <end position="719"/>
    </location>
</feature>
<feature type="region of interest" description="Disordered" evidence="7">
    <location>
        <begin position="1"/>
        <end position="22"/>
    </location>
</feature>
<dbReference type="Pfam" id="PF02028">
    <property type="entry name" value="BCCT"/>
    <property type="match status" value="2"/>
</dbReference>
<evidence type="ECO:0000256" key="6">
    <source>
        <dbReference type="ARBA" id="ARBA00023136"/>
    </source>
</evidence>
<reference evidence="9" key="1">
    <citation type="submission" date="2021-01" db="EMBL/GenBank/DDBJ databases">
        <authorList>
            <person name="Corre E."/>
            <person name="Pelletier E."/>
            <person name="Niang G."/>
            <person name="Scheremetjew M."/>
            <person name="Finn R."/>
            <person name="Kale V."/>
            <person name="Holt S."/>
            <person name="Cochrane G."/>
            <person name="Meng A."/>
            <person name="Brown T."/>
            <person name="Cohen L."/>
        </authorList>
    </citation>
    <scope>NUCLEOTIDE SEQUENCE</scope>
    <source>
        <strain evidence="9">10249 10 AB</strain>
    </source>
</reference>
<evidence type="ECO:0000256" key="7">
    <source>
        <dbReference type="SAM" id="MobiDB-lite"/>
    </source>
</evidence>
<keyword evidence="4 8" id="KW-0812">Transmembrane</keyword>
<dbReference type="GO" id="GO:0005886">
    <property type="term" value="C:plasma membrane"/>
    <property type="evidence" value="ECO:0007669"/>
    <property type="project" value="UniProtKB-SubCell"/>
</dbReference>
<dbReference type="AlphaFoldDB" id="A0A7S4EP97"/>
<dbReference type="GO" id="GO:0022857">
    <property type="term" value="F:transmembrane transporter activity"/>
    <property type="evidence" value="ECO:0007669"/>
    <property type="project" value="InterPro"/>
</dbReference>
<dbReference type="PANTHER" id="PTHR30047">
    <property type="entry name" value="HIGH-AFFINITY CHOLINE TRANSPORT PROTEIN-RELATED"/>
    <property type="match status" value="1"/>
</dbReference>
<sequence length="865" mass="95924">MSEDPSMLKEIPPDKAEEVGASPVVDAIPEKAMDPESGEDQELLSKTSIVGTESKPALRELAIEAFFLKTPITFNPAVSLIGLVPLWGLTGFCIGRPTLANDLLANWFDSVIELFTWFYIVANPVLTFFIFWVAYRFGDIKLGKKDAEPEFSNATYFAMIFSAGVGVGLFFYGVSEPLAHRTSNYYAEAGYRSQNEIDQYALVITLYHWGFAGWSPYLIVAIASGLATYRFGLPMSIRSTFYPILGDYCWGWIGDLIDGYSIVMTVAGVCTSLGLGTMQIATGLQDLGWIDNSKENESLTTVYVVLICVITLIATISVVSGLSNGIKTLANIAFWLGNFILFLCFVMEKSSFLLNLLVQSTGVFLQYNLFKVPFWTDAFGALPEGEGRAVDDNSSAVWFIGGWSVFYMAWWVAWACFVGLFIARISKNRTLREIILSVFICPTIYVLIWFSFMGGIGLRQQRQALELQKIGSETYGDSEFFVTSESEFCYNVPQEDVVVNGTTIFTNALPGVTPVCDEGGDRAWFNVMNSFSYPDSNGFGGFGPFLSILSIITLVIYFVTSSDSGSLVVDILASNGSMQHHWIQRVFWAVTEGGKLLQVFLSDSLKRINIDCCVIPSFLPFFHFTHTLLAVACALLVAGGSSALKSLQTASIVFGLPFNLFLLIMCMTITGMCKAIENEQNPDEPDPKILLPQEVESWSMPIFGGIFNIFETIFSVGFVHESRKEKGMHLPTMNQMKEFFVALLLPFVSVYRIHTSAIMDPKQRNKVSNILVSVAYAVSYIGWIILFCFGVVNYGFVALGWLLFVINTLLMMKLRMKFRNTLGIRGNVAGDFIASSFLYPQGLSQMVIELNSENASSHLARGHDD</sequence>
<feature type="transmembrane region" description="Helical" evidence="8">
    <location>
        <begin position="328"/>
        <end position="346"/>
    </location>
</feature>
<organism evidence="9">
    <name type="scientific">Pseudo-nitzschia australis</name>
    <dbReference type="NCBI Taxonomy" id="44445"/>
    <lineage>
        <taxon>Eukaryota</taxon>
        <taxon>Sar</taxon>
        <taxon>Stramenopiles</taxon>
        <taxon>Ochrophyta</taxon>
        <taxon>Bacillariophyta</taxon>
        <taxon>Bacillariophyceae</taxon>
        <taxon>Bacillariophycidae</taxon>
        <taxon>Bacillariales</taxon>
        <taxon>Bacillariaceae</taxon>
        <taxon>Pseudo-nitzschia</taxon>
    </lineage>
</organism>
<feature type="transmembrane region" description="Helical" evidence="8">
    <location>
        <begin position="538"/>
        <end position="559"/>
    </location>
</feature>
<feature type="transmembrane region" description="Helical" evidence="8">
    <location>
        <begin position="650"/>
        <end position="670"/>
    </location>
</feature>
<feature type="transmembrane region" description="Helical" evidence="8">
    <location>
        <begin position="767"/>
        <end position="786"/>
    </location>
</feature>
<evidence type="ECO:0000256" key="4">
    <source>
        <dbReference type="ARBA" id="ARBA00022692"/>
    </source>
</evidence>